<dbReference type="Proteomes" id="UP001185659">
    <property type="component" value="Unassembled WGS sequence"/>
</dbReference>
<dbReference type="PANTHER" id="PTHR36836">
    <property type="entry name" value="COLANIC ACID BIOSYNTHESIS PROTEIN WCAK"/>
    <property type="match status" value="1"/>
</dbReference>
<evidence type="ECO:0000259" key="1">
    <source>
        <dbReference type="Pfam" id="PF04230"/>
    </source>
</evidence>
<proteinExistence type="predicted"/>
<comment type="caution">
    <text evidence="2">The sequence shown here is derived from an EMBL/GenBank/DDBJ whole genome shotgun (WGS) entry which is preliminary data.</text>
</comment>
<sequence>MRVVVFNVRYSPNLGDGILAECLERELAKALPGAEVETVDLAGRDAYGAADSRRFGVLRLLGAMPAPVRRMVVERVLGRRLAALRPVWKRRIEAADFVVIGGGNLFQDDDLNFPLKVGQVLDLCRETDTPVGVFAVGVSSHWSPRAAALFGRLRDRRVFHASVRDAGALQNWQAHFSDWRDASLAPDPALTVERAEHAHGHVHRVRPLVGLCVTHPVVLHRHASGDAQAIPLASVESYRSLSGQLLNAGCDVVLFTNGALEDQAFLERVRLDLPETDGRMTGRCGVVARPSSPDELIALIGSLDGLVAHRLHACITAYALRIPAVGLGWDQKVKGFFRLTAREPFFVSAHQEDEAAIAKRVLAALEQGIDPETHRLCVAGARGAILRLTRDMKMSAPAVGRASA</sequence>
<dbReference type="EMBL" id="JAWLIP010000007">
    <property type="protein sequence ID" value="MDV6227763.1"/>
    <property type="molecule type" value="Genomic_DNA"/>
</dbReference>
<dbReference type="Pfam" id="PF04230">
    <property type="entry name" value="PS_pyruv_trans"/>
    <property type="match status" value="1"/>
</dbReference>
<dbReference type="GO" id="GO:0016740">
    <property type="term" value="F:transferase activity"/>
    <property type="evidence" value="ECO:0007669"/>
    <property type="project" value="UniProtKB-KW"/>
</dbReference>
<dbReference type="InterPro" id="IPR007345">
    <property type="entry name" value="Polysacch_pyruvyl_Trfase"/>
</dbReference>
<accession>A0ABU4ANE5</accession>
<keyword evidence="3" id="KW-1185">Reference proteome</keyword>
<protein>
    <submittedName>
        <fullName evidence="2">Polysaccharide pyruvyl transferase family protein</fullName>
    </submittedName>
</protein>
<dbReference type="RefSeq" id="WP_317561913.1">
    <property type="nucleotide sequence ID" value="NZ_JAWLIP010000007.1"/>
</dbReference>
<dbReference type="PANTHER" id="PTHR36836:SF1">
    <property type="entry name" value="COLANIC ACID BIOSYNTHESIS PROTEIN WCAK"/>
    <property type="match status" value="1"/>
</dbReference>
<name>A0ABU4ANE5_9HYPH</name>
<organism evidence="2 3">
    <name type="scientific">Nitratireductor aquimarinus</name>
    <dbReference type="NCBI Taxonomy" id="889300"/>
    <lineage>
        <taxon>Bacteria</taxon>
        <taxon>Pseudomonadati</taxon>
        <taxon>Pseudomonadota</taxon>
        <taxon>Alphaproteobacteria</taxon>
        <taxon>Hyphomicrobiales</taxon>
        <taxon>Phyllobacteriaceae</taxon>
        <taxon>Nitratireductor</taxon>
    </lineage>
</organism>
<reference evidence="2 3" key="1">
    <citation type="submission" date="2023-10" db="EMBL/GenBank/DDBJ databases">
        <authorList>
            <person name="Venkata Ramana C."/>
            <person name="Sasikala C."/>
            <person name="Dhurka M."/>
        </authorList>
    </citation>
    <scope>NUCLEOTIDE SEQUENCE [LARGE SCALE GENOMIC DNA]</scope>
    <source>
        <strain evidence="2 3">KCTC 32151</strain>
    </source>
</reference>
<evidence type="ECO:0000313" key="2">
    <source>
        <dbReference type="EMBL" id="MDV6227763.1"/>
    </source>
</evidence>
<evidence type="ECO:0000313" key="3">
    <source>
        <dbReference type="Proteomes" id="UP001185659"/>
    </source>
</evidence>
<gene>
    <name evidence="2" type="ORF">R2G56_15795</name>
</gene>
<feature type="domain" description="Polysaccharide pyruvyl transferase" evidence="1">
    <location>
        <begin position="13"/>
        <end position="330"/>
    </location>
</feature>
<keyword evidence="2" id="KW-0808">Transferase</keyword>